<gene>
    <name evidence="1" type="ORF">RHHCN13_00060</name>
</gene>
<dbReference type="Proteomes" id="UP000422519">
    <property type="component" value="Chromosome"/>
</dbReference>
<proteinExistence type="predicted"/>
<evidence type="ECO:0000313" key="1">
    <source>
        <dbReference type="EMBL" id="BBM92059.1"/>
    </source>
</evidence>
<accession>A0AAD1GHR9</accession>
<organism evidence="1 2">
    <name type="scientific">Rickettsia conorii subsp. heilongjiangensis</name>
    <dbReference type="NCBI Taxonomy" id="226665"/>
    <lineage>
        <taxon>Bacteria</taxon>
        <taxon>Pseudomonadati</taxon>
        <taxon>Pseudomonadota</taxon>
        <taxon>Alphaproteobacteria</taxon>
        <taxon>Rickettsiales</taxon>
        <taxon>Rickettsiaceae</taxon>
        <taxon>Rickettsieae</taxon>
        <taxon>Rickettsia</taxon>
        <taxon>spotted fever group</taxon>
    </lineage>
</organism>
<reference evidence="1" key="1">
    <citation type="journal article" date="2019" name="Front. Microbiol.">
        <title>Genomic features of Rickettsia heilongjiangensis revealed by intraspecies comparison and detailed comparison with Rickettsia japonica.</title>
        <authorList>
            <person name="Kasama K."/>
            <person name="Fujita H."/>
            <person name="Yamamoto S."/>
            <person name="Ooka T."/>
            <person name="Gotoh Y."/>
            <person name="Ogura Y."/>
            <person name="Ando S."/>
            <person name="Hayashi T."/>
        </authorList>
    </citation>
    <scope>NUCLEOTIDE SEQUENCE</scope>
    <source>
        <strain evidence="1">HCN-13</strain>
    </source>
</reference>
<name>A0AAD1GHR9_RICCR</name>
<dbReference type="AlphaFoldDB" id="A0AAD1GHR9"/>
<dbReference type="EMBL" id="AP019863">
    <property type="protein sequence ID" value="BBM92059.1"/>
    <property type="molecule type" value="Genomic_DNA"/>
</dbReference>
<protein>
    <submittedName>
        <fullName evidence="1">Uncharacterized protein</fullName>
    </submittedName>
</protein>
<evidence type="ECO:0000313" key="2">
    <source>
        <dbReference type="Proteomes" id="UP000422519"/>
    </source>
</evidence>
<sequence>MQTTVSFVAWLEKPARCHFRESGNYIKRVMRAIPIFEINNHLGTAKVVLEYRNLHQQAVKSPLNWFIPRYFTVGEVVVMFRA</sequence>